<dbReference type="InterPro" id="IPR025202">
    <property type="entry name" value="PLD-like_dom"/>
</dbReference>
<keyword evidence="4" id="KW-0964">Secreted</keyword>
<evidence type="ECO:0000256" key="3">
    <source>
        <dbReference type="ARBA" id="ARBA00018392"/>
    </source>
</evidence>
<sequence length="457" mass="50317">MLHDGKDAFAARVLLLRAARHTLDIQYYIWHDDLSGSLLLEEIASAAARGVKVRLLLDDNGISGLDGRLSALAEHKNIAVRLFNPFPLRRLKPLSWLFAFRRLNSRMHAKSITADGKATIVGGRNVGDEYFDAKAQGLFEDLDLLAAGLIAGDVRAQFERHWLSPDAKVLAEIVPRVSRAAKAKALARSTQKAQSDAAERYRAAIRDLPFVDDLRDGDLDLVAAPLRLSVNRALDSRGVADAPCGLDELMPEGLARPQRELILISGYFVPTPQGTADLVALARRGVDLRVLTNSFAATDVGLVHAGYAPARRPLLESGVSLFEMPAPDDEPKTARKFIRPGSTGTRARSGRSLHAKVYLVDRRYIYIGSANFDPRSVWLNSELGIVIDSPDIAERMCEAFQDAARNSYRLAVDGAGRLCWTDQRDDDPEPEFTEPATTRFSRSLVALLSRLPIARHL</sequence>
<evidence type="ECO:0000256" key="4">
    <source>
        <dbReference type="ARBA" id="ARBA00022525"/>
    </source>
</evidence>
<dbReference type="CDD" id="cd09113">
    <property type="entry name" value="PLDc_ymdC_like_2"/>
    <property type="match status" value="1"/>
</dbReference>
<dbReference type="SMART" id="SM00155">
    <property type="entry name" value="PLDc"/>
    <property type="match status" value="2"/>
</dbReference>
<dbReference type="Proteomes" id="UP001361239">
    <property type="component" value="Unassembled WGS sequence"/>
</dbReference>
<dbReference type="EMBL" id="JBBHJZ010000007">
    <property type="protein sequence ID" value="MEJ5979361.1"/>
    <property type="molecule type" value="Genomic_DNA"/>
</dbReference>
<keyword evidence="8" id="KW-1185">Reference proteome</keyword>
<feature type="domain" description="PLD phosphodiesterase" evidence="6">
    <location>
        <begin position="103"/>
        <end position="130"/>
    </location>
</feature>
<gene>
    <name evidence="7" type="ORF">WG901_22090</name>
</gene>
<dbReference type="PROSITE" id="PS50035">
    <property type="entry name" value="PLD"/>
    <property type="match status" value="2"/>
</dbReference>
<evidence type="ECO:0000313" key="7">
    <source>
        <dbReference type="EMBL" id="MEJ5979361.1"/>
    </source>
</evidence>
<reference evidence="7 8" key="1">
    <citation type="submission" date="2024-03" db="EMBL/GenBank/DDBJ databases">
        <authorList>
            <person name="Jo J.-H."/>
        </authorList>
    </citation>
    <scope>NUCLEOTIDE SEQUENCE [LARGE SCALE GENOMIC DNA]</scope>
    <source>
        <strain evidence="7 8">PS1R-30</strain>
    </source>
</reference>
<dbReference type="PANTHER" id="PTHR21248:SF12">
    <property type="entry name" value="CARDIOLIPIN SYNTHASE C"/>
    <property type="match status" value="1"/>
</dbReference>
<evidence type="ECO:0000259" key="6">
    <source>
        <dbReference type="PROSITE" id="PS50035"/>
    </source>
</evidence>
<evidence type="ECO:0000256" key="1">
    <source>
        <dbReference type="ARBA" id="ARBA00003145"/>
    </source>
</evidence>
<comment type="caution">
    <text evidence="7">The sequence shown here is derived from an EMBL/GenBank/DDBJ whole genome shotgun (WGS) entry which is preliminary data.</text>
</comment>
<name>A0ABU8S1X0_9SPHN</name>
<dbReference type="Gene3D" id="3.30.870.10">
    <property type="entry name" value="Endonuclease Chain A"/>
    <property type="match status" value="2"/>
</dbReference>
<comment type="subcellular location">
    <subcellularLocation>
        <location evidence="2">Secreted</location>
    </subcellularLocation>
</comment>
<evidence type="ECO:0000256" key="2">
    <source>
        <dbReference type="ARBA" id="ARBA00004613"/>
    </source>
</evidence>
<feature type="domain" description="PLD phosphodiesterase" evidence="6">
    <location>
        <begin position="349"/>
        <end position="376"/>
    </location>
</feature>
<dbReference type="SUPFAM" id="SSF56024">
    <property type="entry name" value="Phospholipase D/nuclease"/>
    <property type="match status" value="2"/>
</dbReference>
<dbReference type="PANTHER" id="PTHR21248">
    <property type="entry name" value="CARDIOLIPIN SYNTHASE"/>
    <property type="match status" value="1"/>
</dbReference>
<comment type="function">
    <text evidence="1">Could be a virulence factor.</text>
</comment>
<evidence type="ECO:0000256" key="5">
    <source>
        <dbReference type="ARBA" id="ARBA00029594"/>
    </source>
</evidence>
<evidence type="ECO:0000313" key="8">
    <source>
        <dbReference type="Proteomes" id="UP001361239"/>
    </source>
</evidence>
<protein>
    <recommendedName>
        <fullName evidence="3">Phospholipase D</fullName>
    </recommendedName>
    <alternativeName>
        <fullName evidence="5">Choline phosphatase</fullName>
    </alternativeName>
</protein>
<proteinExistence type="predicted"/>
<dbReference type="RefSeq" id="WP_339589299.1">
    <property type="nucleotide sequence ID" value="NZ_JBBHJZ010000007.1"/>
</dbReference>
<dbReference type="Pfam" id="PF13091">
    <property type="entry name" value="PLDc_2"/>
    <property type="match status" value="2"/>
</dbReference>
<accession>A0ABU8S1X0</accession>
<dbReference type="InterPro" id="IPR001736">
    <property type="entry name" value="PLipase_D/transphosphatidylase"/>
</dbReference>
<organism evidence="7 8">
    <name type="scientific">Novosphingobium anseongense</name>
    <dbReference type="NCBI Taxonomy" id="3133436"/>
    <lineage>
        <taxon>Bacteria</taxon>
        <taxon>Pseudomonadati</taxon>
        <taxon>Pseudomonadota</taxon>
        <taxon>Alphaproteobacteria</taxon>
        <taxon>Sphingomonadales</taxon>
        <taxon>Sphingomonadaceae</taxon>
        <taxon>Novosphingobium</taxon>
    </lineage>
</organism>
<dbReference type="CDD" id="cd09111">
    <property type="entry name" value="PLDc_ymdC_like_1"/>
    <property type="match status" value="1"/>
</dbReference>